<sequence>MPRAPSFNARPPGNSGTTLIALSPLAGIAFSGSAGASTLMLADPSWHIAGMRQPEFATEPGIARHDTAQGSKR</sequence>
<feature type="transmembrane region" description="Helical" evidence="2">
    <location>
        <begin position="20"/>
        <end position="42"/>
    </location>
</feature>
<gene>
    <name evidence="3" type="ORF">H9L17_03970</name>
</gene>
<dbReference type="AlphaFoldDB" id="A0A7G9QVE3"/>
<dbReference type="RefSeq" id="WP_187571065.1">
    <property type="nucleotide sequence ID" value="NZ_CP060711.1"/>
</dbReference>
<keyword evidence="4" id="KW-1185">Reference proteome</keyword>
<organism evidence="3 4">
    <name type="scientific">Thermomonas brevis</name>
    <dbReference type="NCBI Taxonomy" id="215691"/>
    <lineage>
        <taxon>Bacteria</taxon>
        <taxon>Pseudomonadati</taxon>
        <taxon>Pseudomonadota</taxon>
        <taxon>Gammaproteobacteria</taxon>
        <taxon>Lysobacterales</taxon>
        <taxon>Lysobacteraceae</taxon>
        <taxon>Thermomonas</taxon>
    </lineage>
</organism>
<protein>
    <submittedName>
        <fullName evidence="3">Uncharacterized protein</fullName>
    </submittedName>
</protein>
<name>A0A7G9QVE3_9GAMM</name>
<accession>A0A7G9QVE3</accession>
<keyword evidence="2" id="KW-1133">Transmembrane helix</keyword>
<evidence type="ECO:0000256" key="2">
    <source>
        <dbReference type="SAM" id="Phobius"/>
    </source>
</evidence>
<keyword evidence="2" id="KW-0812">Transmembrane</keyword>
<evidence type="ECO:0000256" key="1">
    <source>
        <dbReference type="SAM" id="MobiDB-lite"/>
    </source>
</evidence>
<evidence type="ECO:0000313" key="3">
    <source>
        <dbReference type="EMBL" id="QNN47318.1"/>
    </source>
</evidence>
<feature type="region of interest" description="Disordered" evidence="1">
    <location>
        <begin position="54"/>
        <end position="73"/>
    </location>
</feature>
<reference evidence="3 4" key="1">
    <citation type="submission" date="2020-08" db="EMBL/GenBank/DDBJ databases">
        <title>Genome sequence of Thermomonas brevis KACC 16975T.</title>
        <authorList>
            <person name="Hyun D.-W."/>
            <person name="Bae J.-W."/>
        </authorList>
    </citation>
    <scope>NUCLEOTIDE SEQUENCE [LARGE SCALE GENOMIC DNA]</scope>
    <source>
        <strain evidence="3 4">KACC 16975</strain>
    </source>
</reference>
<proteinExistence type="predicted"/>
<keyword evidence="2" id="KW-0472">Membrane</keyword>
<dbReference type="EMBL" id="CP060711">
    <property type="protein sequence ID" value="QNN47318.1"/>
    <property type="molecule type" value="Genomic_DNA"/>
</dbReference>
<dbReference type="Proteomes" id="UP000515977">
    <property type="component" value="Chromosome"/>
</dbReference>
<dbReference type="KEGG" id="tbv:H9L17_03970"/>
<evidence type="ECO:0000313" key="4">
    <source>
        <dbReference type="Proteomes" id="UP000515977"/>
    </source>
</evidence>